<reference evidence="9" key="1">
    <citation type="submission" date="2016-10" db="EMBL/GenBank/DDBJ databases">
        <authorList>
            <person name="Varghese N."/>
            <person name="Submissions S."/>
        </authorList>
    </citation>
    <scope>NUCLEOTIDE SEQUENCE [LARGE SCALE GENOMIC DNA]</scope>
    <source>
        <strain evidence="9">BL47</strain>
    </source>
</reference>
<dbReference type="InterPro" id="IPR019734">
    <property type="entry name" value="TPR_rpt"/>
</dbReference>
<dbReference type="Pfam" id="PF01739">
    <property type="entry name" value="CheR"/>
    <property type="match status" value="1"/>
</dbReference>
<dbReference type="SUPFAM" id="SSF48452">
    <property type="entry name" value="TPR-like"/>
    <property type="match status" value="1"/>
</dbReference>
<name>A0A1G9YI26_9HYPH</name>
<dbReference type="Gene3D" id="1.10.155.10">
    <property type="entry name" value="Chemotaxis receptor methyltransferase CheR, N-terminal domain"/>
    <property type="match status" value="1"/>
</dbReference>
<evidence type="ECO:0000256" key="6">
    <source>
        <dbReference type="SAM" id="MobiDB-lite"/>
    </source>
</evidence>
<dbReference type="Proteomes" id="UP000198704">
    <property type="component" value="Unassembled WGS sequence"/>
</dbReference>
<proteinExistence type="predicted"/>
<evidence type="ECO:0000259" key="7">
    <source>
        <dbReference type="PROSITE" id="PS50123"/>
    </source>
</evidence>
<accession>A0A1G9YI26</accession>
<organism evidence="8 9">
    <name type="scientific">Methylobacterium phyllostachyos</name>
    <dbReference type="NCBI Taxonomy" id="582672"/>
    <lineage>
        <taxon>Bacteria</taxon>
        <taxon>Pseudomonadati</taxon>
        <taxon>Pseudomonadota</taxon>
        <taxon>Alphaproteobacteria</taxon>
        <taxon>Hyphomicrobiales</taxon>
        <taxon>Methylobacteriaceae</taxon>
        <taxon>Methylobacterium</taxon>
    </lineage>
</organism>
<keyword evidence="5" id="KW-0949">S-adenosyl-L-methionine</keyword>
<evidence type="ECO:0000256" key="5">
    <source>
        <dbReference type="ARBA" id="ARBA00022691"/>
    </source>
</evidence>
<dbReference type="CDD" id="cd02440">
    <property type="entry name" value="AdoMet_MTases"/>
    <property type="match status" value="1"/>
</dbReference>
<comment type="catalytic activity">
    <reaction evidence="1">
        <text>L-glutamyl-[protein] + S-adenosyl-L-methionine = [protein]-L-glutamate 5-O-methyl ester + S-adenosyl-L-homocysteine</text>
        <dbReference type="Rhea" id="RHEA:24452"/>
        <dbReference type="Rhea" id="RHEA-COMP:10208"/>
        <dbReference type="Rhea" id="RHEA-COMP:10311"/>
        <dbReference type="ChEBI" id="CHEBI:29973"/>
        <dbReference type="ChEBI" id="CHEBI:57856"/>
        <dbReference type="ChEBI" id="CHEBI:59789"/>
        <dbReference type="ChEBI" id="CHEBI:82795"/>
        <dbReference type="EC" id="2.1.1.80"/>
    </reaction>
</comment>
<keyword evidence="4 8" id="KW-0808">Transferase</keyword>
<dbReference type="SUPFAM" id="SSF47757">
    <property type="entry name" value="Chemotaxis receptor methyltransferase CheR, N-terminal domain"/>
    <property type="match status" value="1"/>
</dbReference>
<sequence>MSRPGSPLPDPGTDPAYAALKARIIARTGHHYYADKDDLLIERLRRRFRDVAAADCMAYAALLSDGVRGEAEWARLEAEITVGETFFFRYAEQFQALRGRILPELIAARAAERTLRIWSAGCSTGAEPYSLSILVQELLGDALPDWRVSILGTDISTEALATARAAEYGRWALRTMPPDERLRYFTRLPPAPGIRREGGYALRPEYRGRVRFERGNLLTLVEPNPPGGEPYDLILCRNVLIYFDARTVTAVVRGLGRRLRADGWLLLGHAEPSPAFSGFLDAVSLPGTVAYRARPDAAVIPVVPAAPALPVLPVIPPGIGAEGFTPTWVPPWVPTGAPAVPPAEGTRPPVPPAETVAEERAPPPVSDRDRIRALADIGETASAWRALRVALDRDPTDPVLRFYEGLLARALGRDAEAERALRAALYLDRGFVMAHYHLGLLLIALERSSEAARALDNAIALSQALQPDAVLSEGDGASAAEIAAGASAIRAVLDRDSRGS</sequence>
<dbReference type="InterPro" id="IPR011990">
    <property type="entry name" value="TPR-like_helical_dom_sf"/>
</dbReference>
<keyword evidence="9" id="KW-1185">Reference proteome</keyword>
<dbReference type="SMART" id="SM00138">
    <property type="entry name" value="MeTrc"/>
    <property type="match status" value="1"/>
</dbReference>
<dbReference type="SUPFAM" id="SSF53335">
    <property type="entry name" value="S-adenosyl-L-methionine-dependent methyltransferases"/>
    <property type="match status" value="1"/>
</dbReference>
<evidence type="ECO:0000256" key="4">
    <source>
        <dbReference type="ARBA" id="ARBA00022679"/>
    </source>
</evidence>
<dbReference type="EMBL" id="FNHS01000005">
    <property type="protein sequence ID" value="SDN08868.1"/>
    <property type="molecule type" value="Genomic_DNA"/>
</dbReference>
<dbReference type="SMART" id="SM00028">
    <property type="entry name" value="TPR"/>
    <property type="match status" value="2"/>
</dbReference>
<dbReference type="GO" id="GO:0008983">
    <property type="term" value="F:protein-glutamate O-methyltransferase activity"/>
    <property type="evidence" value="ECO:0007669"/>
    <property type="project" value="UniProtKB-EC"/>
</dbReference>
<evidence type="ECO:0000256" key="1">
    <source>
        <dbReference type="ARBA" id="ARBA00001541"/>
    </source>
</evidence>
<feature type="domain" description="CheR-type methyltransferase" evidence="7">
    <location>
        <begin position="13"/>
        <end position="296"/>
    </location>
</feature>
<dbReference type="PANTHER" id="PTHR24422">
    <property type="entry name" value="CHEMOTAXIS PROTEIN METHYLTRANSFERASE"/>
    <property type="match status" value="1"/>
</dbReference>
<dbReference type="RefSeq" id="WP_091715639.1">
    <property type="nucleotide sequence ID" value="NZ_FNHS01000005.1"/>
</dbReference>
<dbReference type="Gene3D" id="1.25.40.10">
    <property type="entry name" value="Tetratricopeptide repeat domain"/>
    <property type="match status" value="1"/>
</dbReference>
<dbReference type="OrthoDB" id="9816309at2"/>
<dbReference type="InterPro" id="IPR036804">
    <property type="entry name" value="CheR_N_sf"/>
</dbReference>
<dbReference type="PRINTS" id="PR00996">
    <property type="entry name" value="CHERMTFRASE"/>
</dbReference>
<evidence type="ECO:0000256" key="3">
    <source>
        <dbReference type="ARBA" id="ARBA00022603"/>
    </source>
</evidence>
<dbReference type="EC" id="2.1.1.80" evidence="2"/>
<dbReference type="Gene3D" id="3.40.50.150">
    <property type="entry name" value="Vaccinia Virus protein VP39"/>
    <property type="match status" value="1"/>
</dbReference>
<feature type="compositionally biased region" description="Low complexity" evidence="6">
    <location>
        <begin position="337"/>
        <end position="347"/>
    </location>
</feature>
<dbReference type="InterPro" id="IPR050903">
    <property type="entry name" value="Bact_Chemotaxis_MeTrfase"/>
</dbReference>
<evidence type="ECO:0000313" key="9">
    <source>
        <dbReference type="Proteomes" id="UP000198704"/>
    </source>
</evidence>
<evidence type="ECO:0000313" key="8">
    <source>
        <dbReference type="EMBL" id="SDN08868.1"/>
    </source>
</evidence>
<feature type="region of interest" description="Disordered" evidence="6">
    <location>
        <begin position="337"/>
        <end position="365"/>
    </location>
</feature>
<protein>
    <recommendedName>
        <fullName evidence="2">protein-glutamate O-methyltransferase</fullName>
        <ecNumber evidence="2">2.1.1.80</ecNumber>
    </recommendedName>
</protein>
<dbReference type="InterPro" id="IPR022642">
    <property type="entry name" value="CheR_C"/>
</dbReference>
<dbReference type="AlphaFoldDB" id="A0A1G9YI26"/>
<dbReference type="PANTHER" id="PTHR24422:SF19">
    <property type="entry name" value="CHEMOTAXIS PROTEIN METHYLTRANSFERASE"/>
    <property type="match status" value="1"/>
</dbReference>
<dbReference type="InterPro" id="IPR000780">
    <property type="entry name" value="CheR_MeTrfase"/>
</dbReference>
<evidence type="ECO:0000256" key="2">
    <source>
        <dbReference type="ARBA" id="ARBA00012534"/>
    </source>
</evidence>
<dbReference type="GO" id="GO:0032259">
    <property type="term" value="P:methylation"/>
    <property type="evidence" value="ECO:0007669"/>
    <property type="project" value="UniProtKB-KW"/>
</dbReference>
<dbReference type="PROSITE" id="PS50123">
    <property type="entry name" value="CHER"/>
    <property type="match status" value="1"/>
</dbReference>
<gene>
    <name evidence="8" type="ORF">SAMN05216360_105337</name>
</gene>
<dbReference type="STRING" id="582672.SAMN05216360_105337"/>
<keyword evidence="3 8" id="KW-0489">Methyltransferase</keyword>
<dbReference type="InterPro" id="IPR029063">
    <property type="entry name" value="SAM-dependent_MTases_sf"/>
</dbReference>